<gene>
    <name evidence="1" type="ORF">Faunusvirus3_34</name>
</gene>
<evidence type="ECO:0000313" key="1">
    <source>
        <dbReference type="EMBL" id="AYV79154.1"/>
    </source>
</evidence>
<reference evidence="1" key="1">
    <citation type="submission" date="2018-10" db="EMBL/GenBank/DDBJ databases">
        <title>Hidden diversity of soil giant viruses.</title>
        <authorList>
            <person name="Schulz F."/>
            <person name="Alteio L."/>
            <person name="Goudeau D."/>
            <person name="Ryan E.M."/>
            <person name="Malmstrom R.R."/>
            <person name="Blanchard J."/>
            <person name="Woyke T."/>
        </authorList>
    </citation>
    <scope>NUCLEOTIDE SEQUENCE</scope>
    <source>
        <strain evidence="1">FNV1</strain>
    </source>
</reference>
<protein>
    <submittedName>
        <fullName evidence="1">Uncharacterized protein</fullName>
    </submittedName>
</protein>
<name>A0A3G4ZXT2_9VIRU</name>
<accession>A0A3G4ZXT2</accession>
<dbReference type="EMBL" id="MK072134">
    <property type="protein sequence ID" value="AYV79154.1"/>
    <property type="molecule type" value="Genomic_DNA"/>
</dbReference>
<proteinExistence type="predicted"/>
<sequence length="352" mass="39896">MTTQQSGIDHDKKNITAASHITFEYISKFLNNKLNTVKEKPFINIIGEYEIVVPSKAIEPNISQYVSVLYCLSPEFRKYDEITKINCINELKKYIKTIDSTMYDIKKPKLDNKQYISLACLFEINVFILNLDNNQIYVHYPEKCFNKYKNNVLLSFNNGVHKPVSLLNKFVSTYTDTQFAKLLISKNLDTDIFDLNSLYNSLNACETRVIVACLSNKNSSILIDNDETDEGTISDDKQTISEMVDNEIHVKISDIVVDHNDITDTDGAIAIGPPPTTPIQTAVIQPPPVKLTVDPLIKIFEKYVVKTIYSQNKLKKMRKPELIALVSADSAEMKQLDLATKDTIIANILAKK</sequence>
<organism evidence="1">
    <name type="scientific">Faunusvirus sp</name>
    <dbReference type="NCBI Taxonomy" id="2487766"/>
    <lineage>
        <taxon>Viruses</taxon>
        <taxon>Varidnaviria</taxon>
        <taxon>Bamfordvirae</taxon>
        <taxon>Nucleocytoviricota</taxon>
        <taxon>Megaviricetes</taxon>
        <taxon>Imitervirales</taxon>
        <taxon>Mimiviridae</taxon>
    </lineage>
</organism>